<evidence type="ECO:0000313" key="2">
    <source>
        <dbReference type="Proteomes" id="UP001528920"/>
    </source>
</evidence>
<dbReference type="RefSeq" id="WP_275109812.1">
    <property type="nucleotide sequence ID" value="NZ_JAKJSC010000001.1"/>
</dbReference>
<evidence type="ECO:0000313" key="1">
    <source>
        <dbReference type="EMBL" id="MDE5418487.1"/>
    </source>
</evidence>
<keyword evidence="2" id="KW-1185">Reference proteome</keyword>
<dbReference type="Pfam" id="PF21983">
    <property type="entry name" value="NikA-like"/>
    <property type="match status" value="1"/>
</dbReference>
<evidence type="ECO:0008006" key="3">
    <source>
        <dbReference type="Google" id="ProtNLM"/>
    </source>
</evidence>
<dbReference type="Proteomes" id="UP001528920">
    <property type="component" value="Unassembled WGS sequence"/>
</dbReference>
<dbReference type="EMBL" id="JAKJSC010000001">
    <property type="protein sequence ID" value="MDE5418487.1"/>
    <property type="molecule type" value="Genomic_DNA"/>
</dbReference>
<dbReference type="InterPro" id="IPR053842">
    <property type="entry name" value="NikA-like"/>
</dbReference>
<proteinExistence type="predicted"/>
<sequence>MARPKKSKEDKRIEYIKIYLSAKEKAEIKNNFYPLNDDLSSTVREVLLNGHYSISYRDRTKEEMILSLGRIGTNLNQHIKQIHQYPDQKMFIETAKIISKLEKEIESITETLVK</sequence>
<name>A0ABT5VT56_9BACT</name>
<accession>A0ABT5VT56</accession>
<comment type="caution">
    <text evidence="1">The sequence shown here is derived from an EMBL/GenBank/DDBJ whole genome shotgun (WGS) entry which is preliminary data.</text>
</comment>
<gene>
    <name evidence="1" type="ORF">L3049_10745</name>
</gene>
<organism evidence="1 2">
    <name type="scientific">Paralabilibaculum antarcticum</name>
    <dbReference type="NCBI Taxonomy" id="2912572"/>
    <lineage>
        <taxon>Bacteria</taxon>
        <taxon>Pseudomonadati</taxon>
        <taxon>Bacteroidota</taxon>
        <taxon>Bacteroidia</taxon>
        <taxon>Marinilabiliales</taxon>
        <taxon>Marinifilaceae</taxon>
        <taxon>Paralabilibaculum</taxon>
    </lineage>
</organism>
<protein>
    <recommendedName>
        <fullName evidence="3">Mobilization protein</fullName>
    </recommendedName>
</protein>
<reference evidence="1 2" key="1">
    <citation type="submission" date="2022-01" db="EMBL/GenBank/DDBJ databases">
        <title>Labilibaculum sp. nov, a marine bacterium isolated from Antarctica.</title>
        <authorList>
            <person name="Dai W."/>
        </authorList>
    </citation>
    <scope>NUCLEOTIDE SEQUENCE [LARGE SCALE GENOMIC DNA]</scope>
    <source>
        <strain evidence="1 2">DW002</strain>
    </source>
</reference>